<dbReference type="Gene3D" id="2.30.30.490">
    <property type="match status" value="2"/>
</dbReference>
<feature type="compositionally biased region" description="Basic and acidic residues" evidence="9">
    <location>
        <begin position="71"/>
        <end position="80"/>
    </location>
</feature>
<evidence type="ECO:0000256" key="6">
    <source>
        <dbReference type="ARBA" id="ARBA00023125"/>
    </source>
</evidence>
<feature type="region of interest" description="Disordered" evidence="9">
    <location>
        <begin position="1483"/>
        <end position="1529"/>
    </location>
</feature>
<feature type="region of interest" description="Disordered" evidence="9">
    <location>
        <begin position="116"/>
        <end position="135"/>
    </location>
</feature>
<feature type="region of interest" description="Disordered" evidence="9">
    <location>
        <begin position="1242"/>
        <end position="1262"/>
    </location>
</feature>
<comment type="subcellular location">
    <subcellularLocation>
        <location evidence="1">Nucleus</location>
    </subcellularLocation>
</comment>
<feature type="region of interest" description="Disordered" evidence="9">
    <location>
        <begin position="297"/>
        <end position="446"/>
    </location>
</feature>
<dbReference type="GO" id="GO:0044027">
    <property type="term" value="P:negative regulation of gene expression via chromosomal CpG island methylation"/>
    <property type="evidence" value="ECO:0007669"/>
    <property type="project" value="TreeGrafter"/>
</dbReference>
<dbReference type="CDD" id="cd22289">
    <property type="entry name" value="RecQL4_SLD2_NTD"/>
    <property type="match status" value="1"/>
</dbReference>
<dbReference type="InterPro" id="IPR001025">
    <property type="entry name" value="BAH_dom"/>
</dbReference>
<dbReference type="SUPFAM" id="SSF53335">
    <property type="entry name" value="S-adenosyl-L-methionine-dependent methyltransferases"/>
    <property type="match status" value="1"/>
</dbReference>
<feature type="domain" description="BAH" evidence="10">
    <location>
        <begin position="770"/>
        <end position="900"/>
    </location>
</feature>
<evidence type="ECO:0000256" key="3">
    <source>
        <dbReference type="ARBA" id="ARBA00022603"/>
    </source>
</evidence>
<dbReference type="PANTHER" id="PTHR10629">
    <property type="entry name" value="CYTOSINE-SPECIFIC METHYLTRANSFERASE"/>
    <property type="match status" value="1"/>
</dbReference>
<evidence type="ECO:0000256" key="5">
    <source>
        <dbReference type="ARBA" id="ARBA00022691"/>
    </source>
</evidence>
<feature type="active site" evidence="8">
    <location>
        <position position="1141"/>
    </location>
</feature>
<keyword evidence="6" id="KW-0238">DNA-binding</keyword>
<feature type="compositionally biased region" description="Basic residues" evidence="9">
    <location>
        <begin position="363"/>
        <end position="382"/>
    </location>
</feature>
<dbReference type="EC" id="2.1.1.37" evidence="2"/>
<keyword evidence="5 8" id="KW-0949">S-adenosyl-L-methionine</keyword>
<dbReference type="InterPro" id="IPR018117">
    <property type="entry name" value="C5_DNA_meth_AS"/>
</dbReference>
<protein>
    <recommendedName>
        <fullName evidence="2">DNA (cytosine-5-)-methyltransferase</fullName>
        <ecNumber evidence="2">2.1.1.37</ecNumber>
    </recommendedName>
</protein>
<proteinExistence type="inferred from homology"/>
<dbReference type="InterPro" id="IPR043151">
    <property type="entry name" value="BAH_sf"/>
</dbReference>
<feature type="compositionally biased region" description="Basic and acidic residues" evidence="9">
    <location>
        <begin position="94"/>
        <end position="107"/>
    </location>
</feature>
<dbReference type="PROSITE" id="PS51038">
    <property type="entry name" value="BAH"/>
    <property type="match status" value="2"/>
</dbReference>
<keyword evidence="7" id="KW-0539">Nucleus</keyword>
<dbReference type="PRINTS" id="PR00105">
    <property type="entry name" value="C5METTRFRASE"/>
</dbReference>
<feature type="region of interest" description="Disordered" evidence="9">
    <location>
        <begin position="149"/>
        <end position="201"/>
    </location>
</feature>
<feature type="region of interest" description="Disordered" evidence="9">
    <location>
        <begin position="28"/>
        <end position="107"/>
    </location>
</feature>
<dbReference type="GO" id="GO:0032259">
    <property type="term" value="P:methylation"/>
    <property type="evidence" value="ECO:0007669"/>
    <property type="project" value="UniProtKB-KW"/>
</dbReference>
<evidence type="ECO:0000256" key="2">
    <source>
        <dbReference type="ARBA" id="ARBA00011975"/>
    </source>
</evidence>
<feature type="compositionally biased region" description="Polar residues" evidence="9">
    <location>
        <begin position="1493"/>
        <end position="1502"/>
    </location>
</feature>
<evidence type="ECO:0000313" key="12">
    <source>
        <dbReference type="Proteomes" id="UP000317257"/>
    </source>
</evidence>
<feature type="compositionally biased region" description="Basic and acidic residues" evidence="9">
    <location>
        <begin position="29"/>
        <end position="56"/>
    </location>
</feature>
<dbReference type="PANTHER" id="PTHR10629:SF54">
    <property type="entry name" value="DNA METHYLTRANSFERASE DIM-2"/>
    <property type="match status" value="1"/>
</dbReference>
<evidence type="ECO:0000256" key="9">
    <source>
        <dbReference type="SAM" id="MobiDB-lite"/>
    </source>
</evidence>
<dbReference type="Gene3D" id="3.40.50.150">
    <property type="entry name" value="Vaccinia Virus protein VP39"/>
    <property type="match status" value="1"/>
</dbReference>
<dbReference type="GO" id="GO:0003682">
    <property type="term" value="F:chromatin binding"/>
    <property type="evidence" value="ECO:0007669"/>
    <property type="project" value="InterPro"/>
</dbReference>
<feature type="compositionally biased region" description="Low complexity" evidence="9">
    <location>
        <begin position="301"/>
        <end position="320"/>
    </location>
</feature>
<dbReference type="Proteomes" id="UP000317257">
    <property type="component" value="Unassembled WGS sequence"/>
</dbReference>
<keyword evidence="4 8" id="KW-0808">Transferase</keyword>
<dbReference type="PROSITE" id="PS00094">
    <property type="entry name" value="C5_MTASE_1"/>
    <property type="match status" value="1"/>
</dbReference>
<feature type="compositionally biased region" description="Polar residues" evidence="9">
    <location>
        <begin position="166"/>
        <end position="179"/>
    </location>
</feature>
<feature type="domain" description="BAH" evidence="10">
    <location>
        <begin position="919"/>
        <end position="1037"/>
    </location>
</feature>
<organism evidence="11 12">
    <name type="scientific">Metarhizium rileyi (strain RCEF 4871)</name>
    <name type="common">Nomuraea rileyi</name>
    <dbReference type="NCBI Taxonomy" id="1649241"/>
    <lineage>
        <taxon>Eukaryota</taxon>
        <taxon>Fungi</taxon>
        <taxon>Dikarya</taxon>
        <taxon>Ascomycota</taxon>
        <taxon>Pezizomycotina</taxon>
        <taxon>Sordariomycetes</taxon>
        <taxon>Hypocreomycetidae</taxon>
        <taxon>Hypocreales</taxon>
        <taxon>Clavicipitaceae</taxon>
        <taxon>Metarhizium</taxon>
    </lineage>
</organism>
<dbReference type="GO" id="GO:0003677">
    <property type="term" value="F:DNA binding"/>
    <property type="evidence" value="ECO:0007669"/>
    <property type="project" value="UniProtKB-KW"/>
</dbReference>
<evidence type="ECO:0000256" key="8">
    <source>
        <dbReference type="PROSITE-ProRule" id="PRU01016"/>
    </source>
</evidence>
<evidence type="ECO:0000259" key="10">
    <source>
        <dbReference type="PROSITE" id="PS51038"/>
    </source>
</evidence>
<dbReference type="Pfam" id="PF11719">
    <property type="entry name" value="Drc1-Sld2"/>
    <property type="match status" value="1"/>
</dbReference>
<comment type="caution">
    <text evidence="11">The sequence shown here is derived from an EMBL/GenBank/DDBJ whole genome shotgun (WGS) entry which is preliminary data.</text>
</comment>
<dbReference type="Pfam" id="PF25423">
    <property type="entry name" value="DUF7893"/>
    <property type="match status" value="1"/>
</dbReference>
<name>A0A5C6GDT9_METRR</name>
<dbReference type="GO" id="GO:0003886">
    <property type="term" value="F:DNA (cytosine-5-)-methyltransferase activity"/>
    <property type="evidence" value="ECO:0007669"/>
    <property type="project" value="UniProtKB-EC"/>
</dbReference>
<feature type="compositionally biased region" description="Basic and acidic residues" evidence="9">
    <location>
        <begin position="149"/>
        <end position="159"/>
    </location>
</feature>
<dbReference type="Pfam" id="PF00145">
    <property type="entry name" value="DNA_methylase"/>
    <property type="match status" value="1"/>
</dbReference>
<feature type="compositionally biased region" description="Basic and acidic residues" evidence="9">
    <location>
        <begin position="383"/>
        <end position="400"/>
    </location>
</feature>
<gene>
    <name evidence="11" type="primary">DIM-2</name>
    <name evidence="11" type="ORF">ED733_006227</name>
</gene>
<sequence length="1529" mass="171395">MDDETRCQYETKAKDLRTALKVWESQWAKTHDGRKPGRQDIKQNPDIAKKYKDYNQVRDILSGKLPLPAKSEPKPKKRQSDSIPAETPLKRTKHAETPSKQRFHDEEMMNTPAISRKLFSPAPVTSLGPTPQRDGRVLGLFDLLVEKELGTPSKKDTAKQPETPGRSHSNFQSTPSKRFSSYDPDSLTKLGRTPMSSSKRNLLNTFATPMKNRRGSLDAITPSSVSKLQFDTPAFLKRHCLPAVDENVMFADPAPLRLPRKPLVRGLSEIVASLRKVEDDVLDDDDDMDALREAEIESADSLQPAASASLGAQQASASAAETTPAIVEDSQRPALLSGFDDENMYDSPVQDSVDHNGNPLPVYKKKGQKRTTRKVNIKPTRNKRPEHILQDQDNGERDEVIPETQATNCPDADFEDMASGSDLENEEPAHLTEKSAEKVKKVRKEGPVKKVARKVNELAHANFHRLKLRNNGAKGGPGYNSRFRRRKASNIRVEMLDLQLTSPRSCYEPFQPPAPQEPEEQALEGFRPALKRQQKQSPTPLEHFELRLDDFVVYLDTERYPCEMRCLHQVHTKRGLGTFFFDGTLSNKGQGKTFVKRVPIRTVPIGHYGLQYHDVGDQIWLQSASCEGSDLFYKLGRPAKEYRRFLEQFHPSDDFRTSVVANIAFLYNEYKGVVRDGKAGYHDIWAEVWDFTKYPNHSTGSKNSPTIVTDYVYRLFSHLPFGERLQSFPLSLKAAKLRDGITLQNGLELGCAPHGPASSSVGGSPPDLAFIVKPGDTISTRRDDQNSGSAWERECSNGFSDVDRWFALVQRVCERGDGGEYFEVLWYYRPLDTLCGLMKYPWNNELFLSDHCSCSEENKIQDYEVLGIHRVQFGGDSSTALEFFCRQMYLSKERKWVSLRDSDLSCPHISPPLQDPVSSRYRLGDTFLVHVDQASSTSEPCEVVDLYTQSGIICLCFRRLLRRQAIDAVAFASPCNELVYSSEFIECTTDRIVGKCHVRFFQHGANIPVPYNRDGVGSLFYITHHVSPDGSCVPLLAFPQSLRQGFDPEAAIPKLRGLDVFCGGGNLGRGLEEGCAVTMSWANDHNCRAIHTYMANCRHPNLLSPFLGSIDDLHRKAFGGYFSKSVPMIGRVDFISGGSPCPGFSVLTNDRTTDEQRKNQSLVAAFASCVDLYRPKYGLLENVPGIVQNRANRDQDVFSQFMCAIVGLGYQAQMFYLDASSCGSAQRRSRVFISFAAPKYELPNKPEQTHSHPPGTKHTRLGKLPNGDALAERDFLKATPFPFVTARQVTSGLPSIYNGQTDTCIAFPDHRLPTGHTNHLKARIQLIPNRPWGMSLLKASQEVLTPAESSVFETKRRETSKAARSSPLERWSSAYGRLYPEQLFATVTTSQKLGDRKNGRQLHWHENRGLTVMEARRAQGFLDDEVILGTPTEQYKIVGNSVAREAAIALGLSIREAWAQSCVDIGDAEATASLSKSLERRPLQRRGVGKASRGNTVITSSPMADEPSRRPVIPQNRRRLTSFRKTRHI</sequence>
<dbReference type="InterPro" id="IPR057215">
    <property type="entry name" value="DUF7893"/>
</dbReference>
<dbReference type="GO" id="GO:0005634">
    <property type="term" value="C:nucleus"/>
    <property type="evidence" value="ECO:0007669"/>
    <property type="project" value="UniProtKB-SubCell"/>
</dbReference>
<dbReference type="Gene3D" id="1.10.10.1460">
    <property type="match status" value="1"/>
</dbReference>
<dbReference type="InterPro" id="IPR001525">
    <property type="entry name" value="C5_MeTfrase"/>
</dbReference>
<dbReference type="EMBL" id="SBHS01000006">
    <property type="protein sequence ID" value="TWU75922.1"/>
    <property type="molecule type" value="Genomic_DNA"/>
</dbReference>
<dbReference type="InterPro" id="IPR021110">
    <property type="entry name" value="DNA_rep_checkpnt_protein"/>
</dbReference>
<comment type="similarity">
    <text evidence="8">Belongs to the class I-like SAM-binding methyltransferase superfamily. C5-methyltransferase family.</text>
</comment>
<reference evidence="12" key="1">
    <citation type="submission" date="2018-12" db="EMBL/GenBank/DDBJ databases">
        <title>The complete genome of Metarhizium rileyi, a key fungal pathogen of Lepidoptera.</title>
        <authorList>
            <person name="Binneck E."/>
            <person name="Lastra C.C.L."/>
            <person name="Sosa-Gomez D.R."/>
        </authorList>
    </citation>
    <scope>NUCLEOTIDE SEQUENCE [LARGE SCALE GENOMIC DNA]</scope>
    <source>
        <strain evidence="12">Cep018-CH2</strain>
    </source>
</reference>
<keyword evidence="3 8" id="KW-0489">Methyltransferase</keyword>
<evidence type="ECO:0000256" key="1">
    <source>
        <dbReference type="ARBA" id="ARBA00004123"/>
    </source>
</evidence>
<evidence type="ECO:0000313" key="11">
    <source>
        <dbReference type="EMBL" id="TWU75922.1"/>
    </source>
</evidence>
<dbReference type="GO" id="GO:0006260">
    <property type="term" value="P:DNA replication"/>
    <property type="evidence" value="ECO:0007669"/>
    <property type="project" value="InterPro"/>
</dbReference>
<dbReference type="PROSITE" id="PS51679">
    <property type="entry name" value="SAM_MT_C5"/>
    <property type="match status" value="1"/>
</dbReference>
<dbReference type="InterPro" id="IPR050390">
    <property type="entry name" value="C5-Methyltransferase"/>
</dbReference>
<dbReference type="Gene3D" id="3.90.120.10">
    <property type="entry name" value="DNA Methylase, subunit A, domain 2"/>
    <property type="match status" value="1"/>
</dbReference>
<feature type="compositionally biased region" description="Basic and acidic residues" evidence="9">
    <location>
        <begin position="427"/>
        <end position="446"/>
    </location>
</feature>
<feature type="compositionally biased region" description="Basic residues" evidence="9">
    <location>
        <begin position="1516"/>
        <end position="1529"/>
    </location>
</feature>
<accession>A0A5C6GDT9</accession>
<dbReference type="InterPro" id="IPR029063">
    <property type="entry name" value="SAM-dependent_MTases_sf"/>
</dbReference>
<evidence type="ECO:0000256" key="7">
    <source>
        <dbReference type="ARBA" id="ARBA00023242"/>
    </source>
</evidence>
<evidence type="ECO:0000256" key="4">
    <source>
        <dbReference type="ARBA" id="ARBA00022679"/>
    </source>
</evidence>